<reference evidence="1 2" key="1">
    <citation type="submission" date="2017-05" db="EMBL/GenBank/DDBJ databases">
        <title>The draft genome sequence of Idiomarina salinarum WNB302.</title>
        <authorList>
            <person name="Sun Y."/>
            <person name="Chen B."/>
            <person name="Du Z."/>
        </authorList>
    </citation>
    <scope>NUCLEOTIDE SEQUENCE [LARGE SCALE GENOMIC DNA]</scope>
    <source>
        <strain evidence="1 2">WNB302</strain>
    </source>
</reference>
<protein>
    <recommendedName>
        <fullName evidence="3">STAS/SEC14 domain-containing protein</fullName>
    </recommendedName>
</protein>
<dbReference type="AlphaFoldDB" id="A0A265UXE6"/>
<sequence length="136" mass="15937">MTIKNSSILNNTHHHYKTNLGDVFFFDHYFIAEFKEGLDIDYSSFEEIHGLIKKHYGNSPFAFIANRINSYSIVLPDAARFNTTFPNCKAYAIIAYSAITEKIYQIENHFFHFNRQIFSNIHEAIIWVESSLHPKK</sequence>
<proteinExistence type="predicted"/>
<dbReference type="EMBL" id="NGJN01000002">
    <property type="protein sequence ID" value="OZV69985.1"/>
    <property type="molecule type" value="Genomic_DNA"/>
</dbReference>
<evidence type="ECO:0000313" key="1">
    <source>
        <dbReference type="EMBL" id="OZV69985.1"/>
    </source>
</evidence>
<gene>
    <name evidence="1" type="ORF">CA834_05035</name>
</gene>
<name>A0A265UXE6_9FLAO</name>
<evidence type="ECO:0008006" key="3">
    <source>
        <dbReference type="Google" id="ProtNLM"/>
    </source>
</evidence>
<organism evidence="1 2">
    <name type="scientific">Winogradskyella aurantia</name>
    <dbReference type="NCBI Taxonomy" id="1915063"/>
    <lineage>
        <taxon>Bacteria</taxon>
        <taxon>Pseudomonadati</taxon>
        <taxon>Bacteroidota</taxon>
        <taxon>Flavobacteriia</taxon>
        <taxon>Flavobacteriales</taxon>
        <taxon>Flavobacteriaceae</taxon>
        <taxon>Winogradskyella</taxon>
    </lineage>
</organism>
<accession>A0A265UXE6</accession>
<keyword evidence="2" id="KW-1185">Reference proteome</keyword>
<evidence type="ECO:0000313" key="2">
    <source>
        <dbReference type="Proteomes" id="UP000216840"/>
    </source>
</evidence>
<dbReference type="Proteomes" id="UP000216840">
    <property type="component" value="Unassembled WGS sequence"/>
</dbReference>
<comment type="caution">
    <text evidence="1">The sequence shown here is derived from an EMBL/GenBank/DDBJ whole genome shotgun (WGS) entry which is preliminary data.</text>
</comment>